<dbReference type="InterPro" id="IPR036737">
    <property type="entry name" value="OmpA-like_sf"/>
</dbReference>
<dbReference type="RefSeq" id="WP_183118574.1">
    <property type="nucleotide sequence ID" value="NZ_JABEQF010000003.1"/>
</dbReference>
<evidence type="ECO:0000256" key="5">
    <source>
        <dbReference type="ARBA" id="ARBA00022989"/>
    </source>
</evidence>
<evidence type="ECO:0000256" key="8">
    <source>
        <dbReference type="SAM" id="MobiDB-lite"/>
    </source>
</evidence>
<comment type="caution">
    <text evidence="10">The sequence shown here is derived from an EMBL/GenBank/DDBJ whole genome shotgun (WGS) entry which is preliminary data.</text>
</comment>
<dbReference type="GO" id="GO:0005886">
    <property type="term" value="C:plasma membrane"/>
    <property type="evidence" value="ECO:0007669"/>
    <property type="project" value="UniProtKB-SubCell"/>
</dbReference>
<proteinExistence type="inferred from homology"/>
<dbReference type="AlphaFoldDB" id="A0A7W4PEC2"/>
<dbReference type="Pfam" id="PF13677">
    <property type="entry name" value="MotB_plug"/>
    <property type="match status" value="1"/>
</dbReference>
<keyword evidence="6 7" id="KW-0472">Membrane</keyword>
<evidence type="ECO:0000256" key="1">
    <source>
        <dbReference type="ARBA" id="ARBA00004162"/>
    </source>
</evidence>
<organism evidence="10 11">
    <name type="scientific">Gluconacetobacter azotocaptans</name>
    <dbReference type="NCBI Taxonomy" id="142834"/>
    <lineage>
        <taxon>Bacteria</taxon>
        <taxon>Pseudomonadati</taxon>
        <taxon>Pseudomonadota</taxon>
        <taxon>Alphaproteobacteria</taxon>
        <taxon>Acetobacterales</taxon>
        <taxon>Acetobacteraceae</taxon>
        <taxon>Gluconacetobacter</taxon>
    </lineage>
</organism>
<feature type="compositionally biased region" description="Polar residues" evidence="8">
    <location>
        <begin position="85"/>
        <end position="94"/>
    </location>
</feature>
<dbReference type="Proteomes" id="UP000555756">
    <property type="component" value="Unassembled WGS sequence"/>
</dbReference>
<evidence type="ECO:0000256" key="6">
    <source>
        <dbReference type="ARBA" id="ARBA00023136"/>
    </source>
</evidence>
<dbReference type="PROSITE" id="PS51123">
    <property type="entry name" value="OMPA_2"/>
    <property type="match status" value="1"/>
</dbReference>
<keyword evidence="11" id="KW-1185">Reference proteome</keyword>
<keyword evidence="5" id="KW-1133">Transmembrane helix</keyword>
<dbReference type="SUPFAM" id="SSF103088">
    <property type="entry name" value="OmpA-like"/>
    <property type="match status" value="1"/>
</dbReference>
<feature type="compositionally biased region" description="Basic and acidic residues" evidence="8">
    <location>
        <begin position="1"/>
        <end position="23"/>
    </location>
</feature>
<protein>
    <submittedName>
        <fullName evidence="10">OmpA family protein</fullName>
    </submittedName>
</protein>
<gene>
    <name evidence="10" type="ORF">HLH34_05500</name>
</gene>
<name>A0A7W4PEC2_9PROT</name>
<evidence type="ECO:0000313" key="11">
    <source>
        <dbReference type="Proteomes" id="UP000555756"/>
    </source>
</evidence>
<evidence type="ECO:0000259" key="9">
    <source>
        <dbReference type="PROSITE" id="PS51123"/>
    </source>
</evidence>
<comment type="subcellular location">
    <subcellularLocation>
        <location evidence="1">Cell membrane</location>
        <topology evidence="1">Single-pass membrane protein</topology>
    </subcellularLocation>
</comment>
<dbReference type="PANTHER" id="PTHR30329:SF21">
    <property type="entry name" value="LIPOPROTEIN YIAD-RELATED"/>
    <property type="match status" value="1"/>
</dbReference>
<comment type="similarity">
    <text evidence="2">Belongs to the MotB family.</text>
</comment>
<dbReference type="InterPro" id="IPR025713">
    <property type="entry name" value="MotB-like_N_dom"/>
</dbReference>
<evidence type="ECO:0000256" key="7">
    <source>
        <dbReference type="PROSITE-ProRule" id="PRU00473"/>
    </source>
</evidence>
<dbReference type="InterPro" id="IPR050330">
    <property type="entry name" value="Bact_OuterMem_StrucFunc"/>
</dbReference>
<feature type="region of interest" description="Disordered" evidence="8">
    <location>
        <begin position="1"/>
        <end position="24"/>
    </location>
</feature>
<feature type="region of interest" description="Disordered" evidence="8">
    <location>
        <begin position="82"/>
        <end position="130"/>
    </location>
</feature>
<keyword evidence="3" id="KW-1003">Cell membrane</keyword>
<keyword evidence="4" id="KW-0812">Transmembrane</keyword>
<evidence type="ECO:0000256" key="3">
    <source>
        <dbReference type="ARBA" id="ARBA00022475"/>
    </source>
</evidence>
<evidence type="ECO:0000313" key="10">
    <source>
        <dbReference type="EMBL" id="MBB2189419.1"/>
    </source>
</evidence>
<dbReference type="PANTHER" id="PTHR30329">
    <property type="entry name" value="STATOR ELEMENT OF FLAGELLAR MOTOR COMPLEX"/>
    <property type="match status" value="1"/>
</dbReference>
<dbReference type="EMBL" id="JABEQF010000003">
    <property type="protein sequence ID" value="MBB2189419.1"/>
    <property type="molecule type" value="Genomic_DNA"/>
</dbReference>
<feature type="region of interest" description="Disordered" evidence="8">
    <location>
        <begin position="333"/>
        <end position="365"/>
    </location>
</feature>
<reference evidence="10 11" key="1">
    <citation type="submission" date="2020-04" db="EMBL/GenBank/DDBJ databases">
        <title>Description of novel Gluconacetobacter.</title>
        <authorList>
            <person name="Sombolestani A."/>
        </authorList>
    </citation>
    <scope>NUCLEOTIDE SEQUENCE [LARGE SCALE GENOMIC DNA]</scope>
    <source>
        <strain evidence="10 11">LMG 21311</strain>
    </source>
</reference>
<sequence>MAKNDKRPVIIRRDDDTGTESHHGGAWKIAYGDFMTALMAFFLVMWLLNATTDEQRQGIAQFFNPMAEQGAHLQATNAMLDVQPSPLTGGTSVSRVKDGETSETEQNQQPGAQEFPRASPEGGSADDITRGIATHLTPSPLAIVPIGGPETGAAKGVGYIGADNTTGTAAEQANIQHMADGLQKAVEQSPVLRDATGNMSVRVERDDIRIELRDANNFSMFDPGSTAANRLGSKMLAEIGQWLAPLPERISIIGYTDGAPYRAGQKSGMSNWTLSALRADQARKILVQAGYPDRNILDVSGRADRDLAIPSDPAAAGNRRVVIILHRRYPDPAAPAAGSGDVMPATPTPSDGAAGPGTPKETTPQ</sequence>
<evidence type="ECO:0000256" key="4">
    <source>
        <dbReference type="ARBA" id="ARBA00022692"/>
    </source>
</evidence>
<feature type="domain" description="OmpA-like" evidence="9">
    <location>
        <begin position="208"/>
        <end position="329"/>
    </location>
</feature>
<dbReference type="InterPro" id="IPR006665">
    <property type="entry name" value="OmpA-like"/>
</dbReference>
<accession>A0A7W4PEC2</accession>
<evidence type="ECO:0000256" key="2">
    <source>
        <dbReference type="ARBA" id="ARBA00008914"/>
    </source>
</evidence>
<dbReference type="Pfam" id="PF00691">
    <property type="entry name" value="OmpA"/>
    <property type="match status" value="1"/>
</dbReference>
<dbReference type="Gene3D" id="3.30.1330.60">
    <property type="entry name" value="OmpA-like domain"/>
    <property type="match status" value="1"/>
</dbReference>
<dbReference type="CDD" id="cd07185">
    <property type="entry name" value="OmpA_C-like"/>
    <property type="match status" value="1"/>
</dbReference>